<reference evidence="1 2" key="1">
    <citation type="journal article" date="2021" name="ISME Commun">
        <title>Automated analysis of genomic sequences facilitates high-throughput and comprehensive description of bacteria.</title>
        <authorList>
            <person name="Hitch T.C.A."/>
        </authorList>
    </citation>
    <scope>NUCLEOTIDE SEQUENCE [LARGE SCALE GENOMIC DNA]</scope>
    <source>
        <strain evidence="1 2">Sanger_109</strain>
    </source>
</reference>
<dbReference type="NCBIfam" id="TIGR00099">
    <property type="entry name" value="Cof-subfamily"/>
    <property type="match status" value="1"/>
</dbReference>
<keyword evidence="2" id="KW-1185">Reference proteome</keyword>
<dbReference type="PANTHER" id="PTHR10000:SF25">
    <property type="entry name" value="PHOSPHATASE YKRA-RELATED"/>
    <property type="match status" value="1"/>
</dbReference>
<dbReference type="RefSeq" id="WP_262590568.1">
    <property type="nucleotide sequence ID" value="NZ_JAOQJQ010000001.1"/>
</dbReference>
<dbReference type="Pfam" id="PF08282">
    <property type="entry name" value="Hydrolase_3"/>
    <property type="match status" value="1"/>
</dbReference>
<gene>
    <name evidence="1" type="ORF">OCV88_00915</name>
</gene>
<protein>
    <submittedName>
        <fullName evidence="1">Cof-type HAD-IIB family hydrolase</fullName>
    </submittedName>
</protein>
<dbReference type="InterPro" id="IPR036412">
    <property type="entry name" value="HAD-like_sf"/>
</dbReference>
<dbReference type="Gene3D" id="3.40.50.1000">
    <property type="entry name" value="HAD superfamily/HAD-like"/>
    <property type="match status" value="1"/>
</dbReference>
<organism evidence="1 2">
    <name type="scientific">Brotonthovivens ammoniilytica</name>
    <dbReference type="NCBI Taxonomy" id="2981725"/>
    <lineage>
        <taxon>Bacteria</taxon>
        <taxon>Bacillati</taxon>
        <taxon>Bacillota</taxon>
        <taxon>Clostridia</taxon>
        <taxon>Lachnospirales</taxon>
        <taxon>Lachnospiraceae</taxon>
        <taxon>Brotonthovivens</taxon>
    </lineage>
</organism>
<dbReference type="SFLD" id="SFLDS00003">
    <property type="entry name" value="Haloacid_Dehalogenase"/>
    <property type="match status" value="1"/>
</dbReference>
<dbReference type="PRINTS" id="PR00119">
    <property type="entry name" value="CATATPASE"/>
</dbReference>
<dbReference type="InterPro" id="IPR000150">
    <property type="entry name" value="Cof"/>
</dbReference>
<dbReference type="Gene3D" id="3.30.1240.10">
    <property type="match status" value="1"/>
</dbReference>
<proteinExistence type="predicted"/>
<keyword evidence="1" id="KW-0378">Hydrolase</keyword>
<dbReference type="SFLD" id="SFLDG01140">
    <property type="entry name" value="C2.B:_Phosphomannomutase_and_P"/>
    <property type="match status" value="1"/>
</dbReference>
<dbReference type="InterPro" id="IPR023214">
    <property type="entry name" value="HAD_sf"/>
</dbReference>
<dbReference type="InterPro" id="IPR006379">
    <property type="entry name" value="HAD-SF_hydro_IIB"/>
</dbReference>
<dbReference type="PANTHER" id="PTHR10000">
    <property type="entry name" value="PHOSPHOSERINE PHOSPHATASE"/>
    <property type="match status" value="1"/>
</dbReference>
<name>A0ABT2TFC7_9FIRM</name>
<evidence type="ECO:0000313" key="2">
    <source>
        <dbReference type="Proteomes" id="UP001652442"/>
    </source>
</evidence>
<dbReference type="SUPFAM" id="SSF56784">
    <property type="entry name" value="HAD-like"/>
    <property type="match status" value="1"/>
</dbReference>
<accession>A0ABT2TFC7</accession>
<dbReference type="NCBIfam" id="TIGR01484">
    <property type="entry name" value="HAD-SF-IIB"/>
    <property type="match status" value="1"/>
</dbReference>
<sequence>MAAIFFDIDGTLWDRENRIPESTKEAVLRLREKGHLSFLCSGRTKALIRDEKLLGLGFDGILGGCGTQIVYRGERLFCHEIEKETLIKTVRILKECRMPILMEGETYMFMDPEVAANPYGRYIQETLGEFVKPLTGNEDQWRASKLTVMIPGADVERAEHLLKDDYQMLCHGKWVMELVPKGFSKAKGIQKVCEALGISRDDTVAFGDSINDRDMLEYAACGIAMGNGTEAAKEAADYITDDIHQDGIYHALEHFGLI</sequence>
<dbReference type="Proteomes" id="UP001652442">
    <property type="component" value="Unassembled WGS sequence"/>
</dbReference>
<dbReference type="GO" id="GO:0016787">
    <property type="term" value="F:hydrolase activity"/>
    <property type="evidence" value="ECO:0007669"/>
    <property type="project" value="UniProtKB-KW"/>
</dbReference>
<comment type="caution">
    <text evidence="1">The sequence shown here is derived from an EMBL/GenBank/DDBJ whole genome shotgun (WGS) entry which is preliminary data.</text>
</comment>
<dbReference type="EMBL" id="JAOQJQ010000001">
    <property type="protein sequence ID" value="MCU6760893.1"/>
    <property type="molecule type" value="Genomic_DNA"/>
</dbReference>
<evidence type="ECO:0000313" key="1">
    <source>
        <dbReference type="EMBL" id="MCU6760893.1"/>
    </source>
</evidence>
<dbReference type="PROSITE" id="PS01229">
    <property type="entry name" value="COF_2"/>
    <property type="match status" value="1"/>
</dbReference>